<proteinExistence type="predicted"/>
<organism evidence="1 2">
    <name type="scientific">Mycobacterium kansasii</name>
    <dbReference type="NCBI Taxonomy" id="1768"/>
    <lineage>
        <taxon>Bacteria</taxon>
        <taxon>Bacillati</taxon>
        <taxon>Actinomycetota</taxon>
        <taxon>Actinomycetes</taxon>
        <taxon>Mycobacteriales</taxon>
        <taxon>Mycobacteriaceae</taxon>
        <taxon>Mycobacterium</taxon>
    </lineage>
</organism>
<gene>
    <name evidence="1" type="ORF">BZL30_1484</name>
</gene>
<accession>A0A1V3XSI4</accession>
<dbReference type="AlphaFoldDB" id="A0A1V3XSI4"/>
<comment type="caution">
    <text evidence="1">The sequence shown here is derived from an EMBL/GenBank/DDBJ whole genome shotgun (WGS) entry which is preliminary data.</text>
</comment>
<evidence type="ECO:0000313" key="2">
    <source>
        <dbReference type="Proteomes" id="UP000189229"/>
    </source>
</evidence>
<evidence type="ECO:0000313" key="1">
    <source>
        <dbReference type="EMBL" id="OOK82183.1"/>
    </source>
</evidence>
<name>A0A1V3XSI4_MYCKA</name>
<protein>
    <submittedName>
        <fullName evidence="1">Uncharacterized protein</fullName>
    </submittedName>
</protein>
<sequence length="43" mass="4613">MSAADAMMSGFAAALSARITSYTAKSLRPLTVTRRTKPTQQPK</sequence>
<reference evidence="1 2" key="1">
    <citation type="submission" date="2017-02" db="EMBL/GenBank/DDBJ databases">
        <title>Complete genome sequences of Mycobacterium kansasii strains isolated from rhesus macaques.</title>
        <authorList>
            <person name="Panda A."/>
            <person name="Nagaraj S."/>
            <person name="Zhao X."/>
            <person name="Tettelin H."/>
            <person name="Detolla L.J."/>
        </authorList>
    </citation>
    <scope>NUCLEOTIDE SEQUENCE [LARGE SCALE GENOMIC DNA]</scope>
    <source>
        <strain evidence="1 2">11-3813</strain>
    </source>
</reference>
<dbReference type="Proteomes" id="UP000189229">
    <property type="component" value="Unassembled WGS sequence"/>
</dbReference>
<dbReference type="EMBL" id="MVBM01000001">
    <property type="protein sequence ID" value="OOK82183.1"/>
    <property type="molecule type" value="Genomic_DNA"/>
</dbReference>